<protein>
    <recommendedName>
        <fullName evidence="1">UVR domain-containing protein</fullName>
    </recommendedName>
</protein>
<dbReference type="InterPro" id="IPR001943">
    <property type="entry name" value="UVR_dom"/>
</dbReference>
<evidence type="ECO:0000313" key="3">
    <source>
        <dbReference type="Proteomes" id="UP001417504"/>
    </source>
</evidence>
<dbReference type="PANTHER" id="PTHR15160:SF1">
    <property type="entry name" value="VON HIPPEL-LINDAU DISEASE TUMOR SUPPRESSOR"/>
    <property type="match status" value="1"/>
</dbReference>
<sequence length="88" mass="10175">MQMQGTYFVNKEIVLTDAIRIVYGTRRGNHSKSVYDVSLDSAEEGPDELAHELTLVKNMNIAVKEERYNDAAMWRDKLNKLRTSKQEI</sequence>
<dbReference type="AlphaFoldDB" id="A0AAP0I643"/>
<gene>
    <name evidence="2" type="ORF">Sjap_017412</name>
</gene>
<dbReference type="Proteomes" id="UP001417504">
    <property type="component" value="Unassembled WGS sequence"/>
</dbReference>
<accession>A0AAP0I643</accession>
<evidence type="ECO:0000313" key="2">
    <source>
        <dbReference type="EMBL" id="KAK9109352.1"/>
    </source>
</evidence>
<dbReference type="PANTHER" id="PTHR15160">
    <property type="entry name" value="VON HIPPEL-LINDAU PROTEIN"/>
    <property type="match status" value="1"/>
</dbReference>
<keyword evidence="3" id="KW-1185">Reference proteome</keyword>
<dbReference type="GO" id="GO:0005634">
    <property type="term" value="C:nucleus"/>
    <property type="evidence" value="ECO:0007669"/>
    <property type="project" value="TreeGrafter"/>
</dbReference>
<dbReference type="EMBL" id="JBBNAE010000007">
    <property type="protein sequence ID" value="KAK9109352.1"/>
    <property type="molecule type" value="Genomic_DNA"/>
</dbReference>
<reference evidence="2 3" key="1">
    <citation type="submission" date="2024-01" db="EMBL/GenBank/DDBJ databases">
        <title>Genome assemblies of Stephania.</title>
        <authorList>
            <person name="Yang L."/>
        </authorList>
    </citation>
    <scope>NUCLEOTIDE SEQUENCE [LARGE SCALE GENOMIC DNA]</scope>
    <source>
        <strain evidence="2">QJT</strain>
        <tissue evidence="2">Leaf</tissue>
    </source>
</reference>
<proteinExistence type="predicted"/>
<evidence type="ECO:0000259" key="1">
    <source>
        <dbReference type="Pfam" id="PF02151"/>
    </source>
</evidence>
<name>A0AAP0I643_9MAGN</name>
<dbReference type="Pfam" id="PF02151">
    <property type="entry name" value="UVR"/>
    <property type="match status" value="1"/>
</dbReference>
<organism evidence="2 3">
    <name type="scientific">Stephania japonica</name>
    <dbReference type="NCBI Taxonomy" id="461633"/>
    <lineage>
        <taxon>Eukaryota</taxon>
        <taxon>Viridiplantae</taxon>
        <taxon>Streptophyta</taxon>
        <taxon>Embryophyta</taxon>
        <taxon>Tracheophyta</taxon>
        <taxon>Spermatophyta</taxon>
        <taxon>Magnoliopsida</taxon>
        <taxon>Ranunculales</taxon>
        <taxon>Menispermaceae</taxon>
        <taxon>Menispermoideae</taxon>
        <taxon>Cissampelideae</taxon>
        <taxon>Stephania</taxon>
    </lineage>
</organism>
<feature type="domain" description="UVR" evidence="1">
    <location>
        <begin position="55"/>
        <end position="83"/>
    </location>
</feature>
<comment type="caution">
    <text evidence="2">The sequence shown here is derived from an EMBL/GenBank/DDBJ whole genome shotgun (WGS) entry which is preliminary data.</text>
</comment>
<dbReference type="GO" id="GO:0016567">
    <property type="term" value="P:protein ubiquitination"/>
    <property type="evidence" value="ECO:0007669"/>
    <property type="project" value="TreeGrafter"/>
</dbReference>
<dbReference type="GO" id="GO:0030891">
    <property type="term" value="C:VCB complex"/>
    <property type="evidence" value="ECO:0007669"/>
    <property type="project" value="TreeGrafter"/>
</dbReference>